<evidence type="ECO:0000313" key="5">
    <source>
        <dbReference type="Proteomes" id="UP000218231"/>
    </source>
</evidence>
<dbReference type="Pfam" id="PF00089">
    <property type="entry name" value="Trypsin"/>
    <property type="match status" value="1"/>
</dbReference>
<keyword evidence="2" id="KW-0732">Signal</keyword>
<dbReference type="EMBL" id="LIAE01010252">
    <property type="protein sequence ID" value="PAV64601.1"/>
    <property type="molecule type" value="Genomic_DNA"/>
</dbReference>
<dbReference type="GO" id="GO:0004252">
    <property type="term" value="F:serine-type endopeptidase activity"/>
    <property type="evidence" value="ECO:0007669"/>
    <property type="project" value="InterPro"/>
</dbReference>
<dbReference type="PANTHER" id="PTHR24252:SF7">
    <property type="entry name" value="HYALIN"/>
    <property type="match status" value="1"/>
</dbReference>
<comment type="caution">
    <text evidence="4">The sequence shown here is derived from an EMBL/GenBank/DDBJ whole genome shotgun (WGS) entry which is preliminary data.</text>
</comment>
<dbReference type="PROSITE" id="PS00134">
    <property type="entry name" value="TRYPSIN_HIS"/>
    <property type="match status" value="1"/>
</dbReference>
<dbReference type="InterPro" id="IPR018114">
    <property type="entry name" value="TRYPSIN_HIS"/>
</dbReference>
<dbReference type="SMART" id="SM00020">
    <property type="entry name" value="Tryp_SPc"/>
    <property type="match status" value="1"/>
</dbReference>
<evidence type="ECO:0000259" key="3">
    <source>
        <dbReference type="PROSITE" id="PS50240"/>
    </source>
</evidence>
<proteinExistence type="predicted"/>
<reference evidence="4 5" key="1">
    <citation type="journal article" date="2017" name="Curr. Biol.">
        <title>Genome architecture and evolution of a unichromosomal asexual nematode.</title>
        <authorList>
            <person name="Fradin H."/>
            <person name="Zegar C."/>
            <person name="Gutwein M."/>
            <person name="Lucas J."/>
            <person name="Kovtun M."/>
            <person name="Corcoran D."/>
            <person name="Baugh L.R."/>
            <person name="Kiontke K."/>
            <person name="Gunsalus K."/>
            <person name="Fitch D.H."/>
            <person name="Piano F."/>
        </authorList>
    </citation>
    <scope>NUCLEOTIDE SEQUENCE [LARGE SCALE GENOMIC DNA]</scope>
    <source>
        <strain evidence="4">PF1309</strain>
    </source>
</reference>
<feature type="signal peptide" evidence="2">
    <location>
        <begin position="1"/>
        <end position="17"/>
    </location>
</feature>
<dbReference type="GO" id="GO:0006508">
    <property type="term" value="P:proteolysis"/>
    <property type="evidence" value="ECO:0007669"/>
    <property type="project" value="InterPro"/>
</dbReference>
<sequence length="213" mass="23674">MLLIRLILSFSIIFIYPNNKLVVSGNSFKIINSRASTQHAYPWVAELVYNRAHICGGALIKSNVVLTAAHCLRKKDVGRLQIHVGGHARGSGQMYKVKKAIIHPQFNVWLNNDIALIILSSPVKFSNKIKTISLPTAPPIDYKMCVAAGWGKISPFSYFNPVILHEHHLPIVPLDICNSLQHYNKKVHKKTMFCAGYINNAKSVPGVCHVSPS</sequence>
<dbReference type="STRING" id="2018661.A0A2A2JSF5"/>
<evidence type="ECO:0000256" key="1">
    <source>
        <dbReference type="ARBA" id="ARBA00023157"/>
    </source>
</evidence>
<feature type="chain" id="PRO_5012132513" description="Peptidase S1 domain-containing protein" evidence="2">
    <location>
        <begin position="18"/>
        <end position="213"/>
    </location>
</feature>
<dbReference type="Gene3D" id="2.40.10.10">
    <property type="entry name" value="Trypsin-like serine proteases"/>
    <property type="match status" value="2"/>
</dbReference>
<dbReference type="InterPro" id="IPR001254">
    <property type="entry name" value="Trypsin_dom"/>
</dbReference>
<accession>A0A2A2JSF5</accession>
<dbReference type="InterPro" id="IPR001314">
    <property type="entry name" value="Peptidase_S1A"/>
</dbReference>
<dbReference type="InterPro" id="IPR043504">
    <property type="entry name" value="Peptidase_S1_PA_chymotrypsin"/>
</dbReference>
<keyword evidence="1" id="KW-1015">Disulfide bond</keyword>
<dbReference type="Proteomes" id="UP000218231">
    <property type="component" value="Unassembled WGS sequence"/>
</dbReference>
<evidence type="ECO:0000313" key="4">
    <source>
        <dbReference type="EMBL" id="PAV64601.1"/>
    </source>
</evidence>
<feature type="domain" description="Peptidase S1" evidence="3">
    <location>
        <begin position="22"/>
        <end position="213"/>
    </location>
</feature>
<protein>
    <recommendedName>
        <fullName evidence="3">Peptidase S1 domain-containing protein</fullName>
    </recommendedName>
</protein>
<gene>
    <name evidence="4" type="ORF">WR25_01680</name>
</gene>
<dbReference type="PRINTS" id="PR00722">
    <property type="entry name" value="CHYMOTRYPSIN"/>
</dbReference>
<keyword evidence="5" id="KW-1185">Reference proteome</keyword>
<dbReference type="OrthoDB" id="5912168at2759"/>
<dbReference type="PANTHER" id="PTHR24252">
    <property type="entry name" value="ACROSIN-RELATED"/>
    <property type="match status" value="1"/>
</dbReference>
<dbReference type="InterPro" id="IPR009003">
    <property type="entry name" value="Peptidase_S1_PA"/>
</dbReference>
<dbReference type="PROSITE" id="PS50240">
    <property type="entry name" value="TRYPSIN_DOM"/>
    <property type="match status" value="1"/>
</dbReference>
<dbReference type="FunFam" id="2.40.10.10:FF:000068">
    <property type="entry name" value="transmembrane protease serine 2"/>
    <property type="match status" value="1"/>
</dbReference>
<evidence type="ECO:0000256" key="2">
    <source>
        <dbReference type="SAM" id="SignalP"/>
    </source>
</evidence>
<dbReference type="SUPFAM" id="SSF50494">
    <property type="entry name" value="Trypsin-like serine proteases"/>
    <property type="match status" value="1"/>
</dbReference>
<name>A0A2A2JSF5_9BILA</name>
<dbReference type="CDD" id="cd00190">
    <property type="entry name" value="Tryp_SPc"/>
    <property type="match status" value="1"/>
</dbReference>
<dbReference type="AlphaFoldDB" id="A0A2A2JSF5"/>
<organism evidence="4 5">
    <name type="scientific">Diploscapter pachys</name>
    <dbReference type="NCBI Taxonomy" id="2018661"/>
    <lineage>
        <taxon>Eukaryota</taxon>
        <taxon>Metazoa</taxon>
        <taxon>Ecdysozoa</taxon>
        <taxon>Nematoda</taxon>
        <taxon>Chromadorea</taxon>
        <taxon>Rhabditida</taxon>
        <taxon>Rhabditina</taxon>
        <taxon>Rhabditomorpha</taxon>
        <taxon>Rhabditoidea</taxon>
        <taxon>Rhabditidae</taxon>
        <taxon>Diploscapter</taxon>
    </lineage>
</organism>